<keyword evidence="2" id="KW-1185">Reference proteome</keyword>
<proteinExistence type="predicted"/>
<dbReference type="Proteomes" id="UP000267029">
    <property type="component" value="Unassembled WGS sequence"/>
</dbReference>
<organism evidence="3">
    <name type="scientific">Mesocestoides corti</name>
    <name type="common">Flatworm</name>
    <dbReference type="NCBI Taxonomy" id="53468"/>
    <lineage>
        <taxon>Eukaryota</taxon>
        <taxon>Metazoa</taxon>
        <taxon>Spiralia</taxon>
        <taxon>Lophotrochozoa</taxon>
        <taxon>Platyhelminthes</taxon>
        <taxon>Cestoda</taxon>
        <taxon>Eucestoda</taxon>
        <taxon>Cyclophyllidea</taxon>
        <taxon>Mesocestoididae</taxon>
        <taxon>Mesocestoides</taxon>
    </lineage>
</organism>
<dbReference type="AlphaFoldDB" id="A0A0R3UDL9"/>
<evidence type="ECO:0000313" key="2">
    <source>
        <dbReference type="Proteomes" id="UP000267029"/>
    </source>
</evidence>
<reference evidence="1 2" key="1">
    <citation type="submission" date="2018-10" db="EMBL/GenBank/DDBJ databases">
        <authorList>
            <consortium name="Pathogen Informatics"/>
        </authorList>
    </citation>
    <scope>NUCLEOTIDE SEQUENCE [LARGE SCALE GENOMIC DNA]</scope>
</reference>
<dbReference type="WBParaSite" id="MCU_014366-RA">
    <property type="protein sequence ID" value="MCU_014366-RA"/>
    <property type="gene ID" value="MCU_014366"/>
</dbReference>
<gene>
    <name evidence="1" type="ORF">MCOS_LOCUS5018</name>
</gene>
<dbReference type="EMBL" id="UXSR01003068">
    <property type="protein sequence ID" value="VDD79015.1"/>
    <property type="molecule type" value="Genomic_DNA"/>
</dbReference>
<accession>A0A0R3UDL9</accession>
<protein>
    <submittedName>
        <fullName evidence="3">DUF3506 domain-containing protein</fullName>
    </submittedName>
</protein>
<evidence type="ECO:0000313" key="3">
    <source>
        <dbReference type="WBParaSite" id="MCU_014366-RA"/>
    </source>
</evidence>
<name>A0A0R3UDL9_MESCO</name>
<dbReference type="STRING" id="53468.A0A0R3UDL9"/>
<evidence type="ECO:0000313" key="1">
    <source>
        <dbReference type="EMBL" id="VDD79015.1"/>
    </source>
</evidence>
<sequence>MCHPVVDEVLFALATASSTRLFKVRSGTGTVSSAGHSSARHACCRWRQLAEECANAAAELPQEALDEAFPLGRVVLFYIPKCKRHWTQDWQLFMETPSEPSFVTLGAVLRCSRYAGDISLEVLTWEQPRPPKPHGTNANGGSKDVEEEILYERMGCIGPKSAPFPPQLMPTYCPQTLEESKWRITAIAYLPLHAVLAVFPFTAFAGNVGKYAQAVKRQSERLSRKQNQCPHANANGICEKPDGSRCTVTRARQLMATSKRLFEYAQKCLSDQDKGVAFWQLLGLQ</sequence>
<reference evidence="3" key="2">
    <citation type="submission" date="2019-11" db="UniProtKB">
        <authorList>
            <consortium name="WormBaseParasite"/>
        </authorList>
    </citation>
    <scope>IDENTIFICATION</scope>
</reference>